<feature type="transmembrane region" description="Helical" evidence="5">
    <location>
        <begin position="456"/>
        <end position="475"/>
    </location>
</feature>
<dbReference type="SUPFAM" id="SSF47769">
    <property type="entry name" value="SAM/Pointed domain"/>
    <property type="match status" value="1"/>
</dbReference>
<dbReference type="OrthoDB" id="439236at2759"/>
<comment type="caution">
    <text evidence="7">The sequence shown here is derived from an EMBL/GenBank/DDBJ whole genome shotgun (WGS) entry which is preliminary data.</text>
</comment>
<keyword evidence="5" id="KW-1133">Transmembrane helix</keyword>
<dbReference type="FunCoup" id="A0A2J7QNZ5">
    <property type="interactions" value="70"/>
</dbReference>
<dbReference type="PANTHER" id="PTHR24189">
    <property type="entry name" value="MYOTROPHIN"/>
    <property type="match status" value="1"/>
</dbReference>
<gene>
    <name evidence="7" type="ORF">B7P43_G15028</name>
</gene>
<dbReference type="InParanoid" id="A0A2J7QNZ5"/>
<dbReference type="PROSITE" id="PS50297">
    <property type="entry name" value="ANK_REP_REGION"/>
    <property type="match status" value="2"/>
</dbReference>
<dbReference type="AlphaFoldDB" id="A0A2J7QNZ5"/>
<dbReference type="SMART" id="SM00248">
    <property type="entry name" value="ANK"/>
    <property type="match status" value="5"/>
</dbReference>
<keyword evidence="8" id="KW-1185">Reference proteome</keyword>
<dbReference type="STRING" id="105785.A0A2J7QNZ5"/>
<protein>
    <recommendedName>
        <fullName evidence="6">SAM domain-containing protein</fullName>
    </recommendedName>
</protein>
<dbReference type="SUPFAM" id="SSF48403">
    <property type="entry name" value="Ankyrin repeat"/>
    <property type="match status" value="1"/>
</dbReference>
<dbReference type="InterPro" id="IPR001660">
    <property type="entry name" value="SAM"/>
</dbReference>
<feature type="compositionally biased region" description="Acidic residues" evidence="4">
    <location>
        <begin position="14"/>
        <end position="23"/>
    </location>
</feature>
<feature type="domain" description="SAM" evidence="6">
    <location>
        <begin position="285"/>
        <end position="341"/>
    </location>
</feature>
<feature type="region of interest" description="Disordered" evidence="4">
    <location>
        <begin position="1"/>
        <end position="23"/>
    </location>
</feature>
<feature type="repeat" description="ANK" evidence="3">
    <location>
        <begin position="153"/>
        <end position="185"/>
    </location>
</feature>
<dbReference type="PANTHER" id="PTHR24189:SF50">
    <property type="entry name" value="ANKYRIN REPEAT AND SOCS BOX PROTEIN 2"/>
    <property type="match status" value="1"/>
</dbReference>
<evidence type="ECO:0000256" key="5">
    <source>
        <dbReference type="SAM" id="Phobius"/>
    </source>
</evidence>
<organism evidence="7 8">
    <name type="scientific">Cryptotermes secundus</name>
    <dbReference type="NCBI Taxonomy" id="105785"/>
    <lineage>
        <taxon>Eukaryota</taxon>
        <taxon>Metazoa</taxon>
        <taxon>Ecdysozoa</taxon>
        <taxon>Arthropoda</taxon>
        <taxon>Hexapoda</taxon>
        <taxon>Insecta</taxon>
        <taxon>Pterygota</taxon>
        <taxon>Neoptera</taxon>
        <taxon>Polyneoptera</taxon>
        <taxon>Dictyoptera</taxon>
        <taxon>Blattodea</taxon>
        <taxon>Blattoidea</taxon>
        <taxon>Termitoidae</taxon>
        <taxon>Kalotermitidae</taxon>
        <taxon>Cryptotermitinae</taxon>
        <taxon>Cryptotermes</taxon>
    </lineage>
</organism>
<dbReference type="InterPro" id="IPR013761">
    <property type="entry name" value="SAM/pointed_sf"/>
</dbReference>
<evidence type="ECO:0000313" key="7">
    <source>
        <dbReference type="EMBL" id="PNF30302.1"/>
    </source>
</evidence>
<dbReference type="Gene3D" id="1.10.150.50">
    <property type="entry name" value="Transcription Factor, Ets-1"/>
    <property type="match status" value="1"/>
</dbReference>
<proteinExistence type="predicted"/>
<evidence type="ECO:0000313" key="8">
    <source>
        <dbReference type="Proteomes" id="UP000235965"/>
    </source>
</evidence>
<dbReference type="Gene3D" id="1.25.40.20">
    <property type="entry name" value="Ankyrin repeat-containing domain"/>
    <property type="match status" value="1"/>
</dbReference>
<evidence type="ECO:0000256" key="3">
    <source>
        <dbReference type="PROSITE-ProRule" id="PRU00023"/>
    </source>
</evidence>
<dbReference type="Pfam" id="PF00536">
    <property type="entry name" value="SAM_1"/>
    <property type="match status" value="1"/>
</dbReference>
<evidence type="ECO:0000256" key="1">
    <source>
        <dbReference type="ARBA" id="ARBA00022737"/>
    </source>
</evidence>
<dbReference type="PROSITE" id="PS50088">
    <property type="entry name" value="ANK_REPEAT"/>
    <property type="match status" value="2"/>
</dbReference>
<keyword evidence="5" id="KW-0812">Transmembrane</keyword>
<evidence type="ECO:0000259" key="6">
    <source>
        <dbReference type="Pfam" id="PF00536"/>
    </source>
</evidence>
<dbReference type="PRINTS" id="PR01415">
    <property type="entry name" value="ANKYRIN"/>
</dbReference>
<feature type="repeat" description="ANK" evidence="3">
    <location>
        <begin position="82"/>
        <end position="114"/>
    </location>
</feature>
<keyword evidence="5" id="KW-0472">Membrane</keyword>
<evidence type="ECO:0000256" key="4">
    <source>
        <dbReference type="SAM" id="MobiDB-lite"/>
    </source>
</evidence>
<dbReference type="Proteomes" id="UP000235965">
    <property type="component" value="Unassembled WGS sequence"/>
</dbReference>
<dbReference type="InterPro" id="IPR036770">
    <property type="entry name" value="Ankyrin_rpt-contain_sf"/>
</dbReference>
<keyword evidence="1" id="KW-0677">Repeat</keyword>
<dbReference type="EMBL" id="NEVH01012098">
    <property type="protein sequence ID" value="PNF30302.1"/>
    <property type="molecule type" value="Genomic_DNA"/>
</dbReference>
<dbReference type="InterPro" id="IPR002110">
    <property type="entry name" value="Ankyrin_rpt"/>
</dbReference>
<dbReference type="InterPro" id="IPR050745">
    <property type="entry name" value="Multifunctional_regulatory"/>
</dbReference>
<sequence length="490" mass="56015">MDRTFNFRPAGFSSDEDASDEEGFSFANPIKIPRSRMQIQTPNSEASVNDTELLQMAATNGNVQVLQSIIESKAFPVDFVMQGWTPLMFAASNCQYDAMEYLMKKGANPNFHHHYYTVLMSACDSSKQGQDVKLKCIQLLLDSGASVNMRQHNGMTPLMIACKEGSKKVVEELIKRNADINARDVMGWTPLIWSVHHSKHGEMEIILLLLKAGADVSIKCGRGLTAHTHALNLGYHHIAAQIPTGDIDIPVSLETEHAPTKMDSLKYLRDNLCGINGKKWILWQDIARCLNHLGMFRRYGHIFKKSEMDFVKFLTLTEEELEALSVIPLHRKRLLDMIRKLHMKRWKEKSLDVRSIKNMQNEYRMVDEIKLIANIARQITMIRASIAYVKIHMLPSCESEPNFRAEDLNLKMVSTLNKAKAFHNELQTYMHYITTTFGDHKYPPDWIGPSTKLKKLHHPFMVIAVAVSVIGIILWRKHPYFTFHSNILPL</sequence>
<name>A0A2J7QNZ5_9NEOP</name>
<dbReference type="Pfam" id="PF12796">
    <property type="entry name" value="Ank_2"/>
    <property type="match status" value="2"/>
</dbReference>
<keyword evidence="2 3" id="KW-0040">ANK repeat</keyword>
<reference evidence="7 8" key="1">
    <citation type="submission" date="2017-12" db="EMBL/GenBank/DDBJ databases">
        <title>Hemimetabolous genomes reveal molecular basis of termite eusociality.</title>
        <authorList>
            <person name="Harrison M.C."/>
            <person name="Jongepier E."/>
            <person name="Robertson H.M."/>
            <person name="Arning N."/>
            <person name="Bitard-Feildel T."/>
            <person name="Chao H."/>
            <person name="Childers C.P."/>
            <person name="Dinh H."/>
            <person name="Doddapaneni H."/>
            <person name="Dugan S."/>
            <person name="Gowin J."/>
            <person name="Greiner C."/>
            <person name="Han Y."/>
            <person name="Hu H."/>
            <person name="Hughes D.S.T."/>
            <person name="Huylmans A.-K."/>
            <person name="Kemena C."/>
            <person name="Kremer L.P.M."/>
            <person name="Lee S.L."/>
            <person name="Lopez-Ezquerra A."/>
            <person name="Mallet L."/>
            <person name="Monroy-Kuhn J.M."/>
            <person name="Moser A."/>
            <person name="Murali S.C."/>
            <person name="Muzny D.M."/>
            <person name="Otani S."/>
            <person name="Piulachs M.-D."/>
            <person name="Poelchau M."/>
            <person name="Qu J."/>
            <person name="Schaub F."/>
            <person name="Wada-Katsumata A."/>
            <person name="Worley K.C."/>
            <person name="Xie Q."/>
            <person name="Ylla G."/>
            <person name="Poulsen M."/>
            <person name="Gibbs R.A."/>
            <person name="Schal C."/>
            <person name="Richards S."/>
            <person name="Belles X."/>
            <person name="Korb J."/>
            <person name="Bornberg-Bauer E."/>
        </authorList>
    </citation>
    <scope>NUCLEOTIDE SEQUENCE [LARGE SCALE GENOMIC DNA]</scope>
    <source>
        <tissue evidence="7">Whole body</tissue>
    </source>
</reference>
<evidence type="ECO:0000256" key="2">
    <source>
        <dbReference type="ARBA" id="ARBA00023043"/>
    </source>
</evidence>
<accession>A0A2J7QNZ5</accession>